<keyword evidence="7" id="KW-1185">Reference proteome</keyword>
<comment type="subcellular location">
    <subcellularLocation>
        <location evidence="1">Membrane</location>
        <topology evidence="1">Multi-pass membrane protein</topology>
    </subcellularLocation>
</comment>
<keyword evidence="4 5" id="KW-0472">Membrane</keyword>
<feature type="transmembrane region" description="Helical" evidence="5">
    <location>
        <begin position="286"/>
        <end position="307"/>
    </location>
</feature>
<protein>
    <submittedName>
        <fullName evidence="6">Chloride channel protein</fullName>
    </submittedName>
</protein>
<dbReference type="EMBL" id="JBIBDZ010000001">
    <property type="protein sequence ID" value="MFF5917390.1"/>
    <property type="molecule type" value="Genomic_DNA"/>
</dbReference>
<evidence type="ECO:0000256" key="3">
    <source>
        <dbReference type="ARBA" id="ARBA00022989"/>
    </source>
</evidence>
<name>A0ABW6XIS5_9ACTN</name>
<gene>
    <name evidence="6" type="ORF">ACFY8C_03450</name>
</gene>
<feature type="transmembrane region" description="Helical" evidence="5">
    <location>
        <begin position="170"/>
        <end position="195"/>
    </location>
</feature>
<sequence>MAENDTHPADPGGGEQPLEADRLRDLLLAPGYLKALVFSALIGVPVSLVAFWFLVGLHELEHLVWAELPHGLGWDTPPWWWPLLMLPVAGVVVGLIARRLPGGGGHVPASGLHAGATSPVMLPGVLLAAAASLPLGAVLGPEAPLIALGGGLALLFRDLVRVPATPKSTALLGAAGAAAAIAAIFGNPLVAAVLLMEVVGAGGPQLFAVMLPALLSSGVGALVFTGIGHWTGLETGSLSLRLPMPLPRLDVGDVLWTIPFALAVAVLLHPALAAARRVAAFVTTAVVGRTTLCAAAAAACAALYALVTGRSPAEVALSGQATLGQMATDPHAWGVGALVAVLLFKGTAYVLCLGSLRGGLVFPALFLGAAAGVLLAPLPGLGLVPAMAAGMAAAAAATLRLPVSSVVLVSLLLGGTAMIPVVIIAVVIAFVTTELLPKHAPTG</sequence>
<feature type="transmembrane region" description="Helical" evidence="5">
    <location>
        <begin position="207"/>
        <end position="230"/>
    </location>
</feature>
<dbReference type="RefSeq" id="WP_388304816.1">
    <property type="nucleotide sequence ID" value="NZ_JBIBDZ010000001.1"/>
</dbReference>
<dbReference type="InterPro" id="IPR001807">
    <property type="entry name" value="ClC"/>
</dbReference>
<organism evidence="6 7">
    <name type="scientific">Streptomyces flavochromogenes</name>
    <dbReference type="NCBI Taxonomy" id="68199"/>
    <lineage>
        <taxon>Bacteria</taxon>
        <taxon>Bacillati</taxon>
        <taxon>Actinomycetota</taxon>
        <taxon>Actinomycetes</taxon>
        <taxon>Kitasatosporales</taxon>
        <taxon>Streptomycetaceae</taxon>
        <taxon>Streptomyces</taxon>
    </lineage>
</organism>
<feature type="transmembrane region" description="Helical" evidence="5">
    <location>
        <begin position="332"/>
        <end position="352"/>
    </location>
</feature>
<evidence type="ECO:0000256" key="2">
    <source>
        <dbReference type="ARBA" id="ARBA00022692"/>
    </source>
</evidence>
<feature type="transmembrane region" description="Helical" evidence="5">
    <location>
        <begin position="254"/>
        <end position="274"/>
    </location>
</feature>
<feature type="transmembrane region" description="Helical" evidence="5">
    <location>
        <begin position="406"/>
        <end position="431"/>
    </location>
</feature>
<keyword evidence="3 5" id="KW-1133">Transmembrane helix</keyword>
<dbReference type="Gene3D" id="1.10.3080.10">
    <property type="entry name" value="Clc chloride channel"/>
    <property type="match status" value="1"/>
</dbReference>
<feature type="transmembrane region" description="Helical" evidence="5">
    <location>
        <begin position="32"/>
        <end position="55"/>
    </location>
</feature>
<evidence type="ECO:0000256" key="4">
    <source>
        <dbReference type="ARBA" id="ARBA00023136"/>
    </source>
</evidence>
<dbReference type="InterPro" id="IPR050368">
    <property type="entry name" value="ClC-type_chloride_channel"/>
</dbReference>
<feature type="transmembrane region" description="Helical" evidence="5">
    <location>
        <begin position="382"/>
        <end position="399"/>
    </location>
</feature>
<proteinExistence type="predicted"/>
<reference evidence="6 7" key="1">
    <citation type="submission" date="2024-10" db="EMBL/GenBank/DDBJ databases">
        <title>The Natural Products Discovery Center: Release of the First 8490 Sequenced Strains for Exploring Actinobacteria Biosynthetic Diversity.</title>
        <authorList>
            <person name="Kalkreuter E."/>
            <person name="Kautsar S.A."/>
            <person name="Yang D."/>
            <person name="Bader C.D."/>
            <person name="Teijaro C.N."/>
            <person name="Fluegel L."/>
            <person name="Davis C.M."/>
            <person name="Simpson J.R."/>
            <person name="Lauterbach L."/>
            <person name="Steele A.D."/>
            <person name="Gui C."/>
            <person name="Meng S."/>
            <person name="Li G."/>
            <person name="Viehrig K."/>
            <person name="Ye F."/>
            <person name="Su P."/>
            <person name="Kiefer A.F."/>
            <person name="Nichols A."/>
            <person name="Cepeda A.J."/>
            <person name="Yan W."/>
            <person name="Fan B."/>
            <person name="Jiang Y."/>
            <person name="Adhikari A."/>
            <person name="Zheng C.-J."/>
            <person name="Schuster L."/>
            <person name="Cowan T.M."/>
            <person name="Smanski M.J."/>
            <person name="Chevrette M.G."/>
            <person name="De Carvalho L.P.S."/>
            <person name="Shen B."/>
        </authorList>
    </citation>
    <scope>NUCLEOTIDE SEQUENCE [LARGE SCALE GENOMIC DNA]</scope>
    <source>
        <strain evidence="6 7">NPDC012605</strain>
    </source>
</reference>
<evidence type="ECO:0000256" key="1">
    <source>
        <dbReference type="ARBA" id="ARBA00004141"/>
    </source>
</evidence>
<dbReference type="PRINTS" id="PR00762">
    <property type="entry name" value="CLCHANNEL"/>
</dbReference>
<feature type="transmembrane region" description="Helical" evidence="5">
    <location>
        <begin position="359"/>
        <end position="376"/>
    </location>
</feature>
<accession>A0ABW6XIS5</accession>
<keyword evidence="2 5" id="KW-0812">Transmembrane</keyword>
<evidence type="ECO:0000256" key="5">
    <source>
        <dbReference type="SAM" id="Phobius"/>
    </source>
</evidence>
<feature type="transmembrane region" description="Helical" evidence="5">
    <location>
        <begin position="79"/>
        <end position="97"/>
    </location>
</feature>
<feature type="transmembrane region" description="Helical" evidence="5">
    <location>
        <begin position="118"/>
        <end position="139"/>
    </location>
</feature>
<comment type="caution">
    <text evidence="6">The sequence shown here is derived from an EMBL/GenBank/DDBJ whole genome shotgun (WGS) entry which is preliminary data.</text>
</comment>
<dbReference type="PANTHER" id="PTHR43427">
    <property type="entry name" value="CHLORIDE CHANNEL PROTEIN CLC-E"/>
    <property type="match status" value="1"/>
</dbReference>
<evidence type="ECO:0000313" key="6">
    <source>
        <dbReference type="EMBL" id="MFF5917390.1"/>
    </source>
</evidence>
<dbReference type="InterPro" id="IPR014743">
    <property type="entry name" value="Cl-channel_core"/>
</dbReference>
<dbReference type="Proteomes" id="UP001602370">
    <property type="component" value="Unassembled WGS sequence"/>
</dbReference>
<dbReference type="SUPFAM" id="SSF81340">
    <property type="entry name" value="Clc chloride channel"/>
    <property type="match status" value="1"/>
</dbReference>
<evidence type="ECO:0000313" key="7">
    <source>
        <dbReference type="Proteomes" id="UP001602370"/>
    </source>
</evidence>
<dbReference type="Pfam" id="PF00654">
    <property type="entry name" value="Voltage_CLC"/>
    <property type="match status" value="1"/>
</dbReference>